<gene>
    <name evidence="4" type="ORF">CKO31_14975</name>
</gene>
<dbReference type="InterPro" id="IPR024930">
    <property type="entry name" value="Skp_dom_sf"/>
</dbReference>
<dbReference type="Pfam" id="PF03938">
    <property type="entry name" value="OmpH"/>
    <property type="match status" value="1"/>
</dbReference>
<accession>A0ABS1CJA7</accession>
<keyword evidence="3" id="KW-0175">Coiled coil</keyword>
<keyword evidence="2" id="KW-0732">Signal</keyword>
<dbReference type="EMBL" id="NRRV01000037">
    <property type="protein sequence ID" value="MBK1632016.1"/>
    <property type="molecule type" value="Genomic_DNA"/>
</dbReference>
<sequence length="249" mass="27327">MPVPPKKVSPIVAQHCRGLWTPCCCASRTGSRITACRASSRRIAHGITAIGTSRAEMPYRLLHPRRPATMQPLPVRLLATGLIGLFPALGAAPAAAGGVGFVDMERVFAQSPQGQAVQQRLNEEFGDEQQAFARREQEIRQMQARLERDKPLMSKAQLEKKETEIKTLIEAFEEDFAAVQEQVAKIQQEEGQKLMEPAQDAIAAVAEERDISAVFEVGTFDPNRAGMLYFEEGAEVDLTQAVIDALNAD</sequence>
<proteinExistence type="inferred from homology"/>
<dbReference type="SMART" id="SM00935">
    <property type="entry name" value="OmpH"/>
    <property type="match status" value="1"/>
</dbReference>
<keyword evidence="5" id="KW-1185">Reference proteome</keyword>
<evidence type="ECO:0000256" key="3">
    <source>
        <dbReference type="SAM" id="Coils"/>
    </source>
</evidence>
<evidence type="ECO:0008006" key="6">
    <source>
        <dbReference type="Google" id="ProtNLM"/>
    </source>
</evidence>
<evidence type="ECO:0000256" key="1">
    <source>
        <dbReference type="ARBA" id="ARBA00009091"/>
    </source>
</evidence>
<protein>
    <recommendedName>
        <fullName evidence="6">OmpH family outer membrane protein</fullName>
    </recommendedName>
</protein>
<evidence type="ECO:0000313" key="4">
    <source>
        <dbReference type="EMBL" id="MBK1632016.1"/>
    </source>
</evidence>
<dbReference type="Gene3D" id="3.30.910.20">
    <property type="entry name" value="Skp domain"/>
    <property type="match status" value="1"/>
</dbReference>
<dbReference type="PANTHER" id="PTHR35089">
    <property type="entry name" value="CHAPERONE PROTEIN SKP"/>
    <property type="match status" value="1"/>
</dbReference>
<dbReference type="SUPFAM" id="SSF111384">
    <property type="entry name" value="OmpH-like"/>
    <property type="match status" value="1"/>
</dbReference>
<dbReference type="Proteomes" id="UP000748752">
    <property type="component" value="Unassembled WGS sequence"/>
</dbReference>
<comment type="similarity">
    <text evidence="1">Belongs to the Skp family.</text>
</comment>
<name>A0ABS1CJA7_9GAMM</name>
<reference evidence="4 5" key="1">
    <citation type="journal article" date="2020" name="Microorganisms">
        <title>Osmotic Adaptation and Compatible Solute Biosynthesis of Phototrophic Bacteria as Revealed from Genome Analyses.</title>
        <authorList>
            <person name="Imhoff J.F."/>
            <person name="Rahn T."/>
            <person name="Kunzel S."/>
            <person name="Keller A."/>
            <person name="Neulinger S.C."/>
        </authorList>
    </citation>
    <scope>NUCLEOTIDE SEQUENCE [LARGE SCALE GENOMIC DNA]</scope>
    <source>
        <strain evidence="4 5">DSM 6210</strain>
    </source>
</reference>
<evidence type="ECO:0000256" key="2">
    <source>
        <dbReference type="ARBA" id="ARBA00022729"/>
    </source>
</evidence>
<dbReference type="PANTHER" id="PTHR35089:SF1">
    <property type="entry name" value="CHAPERONE PROTEIN SKP"/>
    <property type="match status" value="1"/>
</dbReference>
<feature type="coiled-coil region" evidence="3">
    <location>
        <begin position="155"/>
        <end position="189"/>
    </location>
</feature>
<dbReference type="InterPro" id="IPR005632">
    <property type="entry name" value="Chaperone_Skp"/>
</dbReference>
<evidence type="ECO:0000313" key="5">
    <source>
        <dbReference type="Proteomes" id="UP000748752"/>
    </source>
</evidence>
<comment type="caution">
    <text evidence="4">The sequence shown here is derived from an EMBL/GenBank/DDBJ whole genome shotgun (WGS) entry which is preliminary data.</text>
</comment>
<organism evidence="4 5">
    <name type="scientific">Thiohalocapsa halophila</name>
    <dbReference type="NCBI Taxonomy" id="69359"/>
    <lineage>
        <taxon>Bacteria</taxon>
        <taxon>Pseudomonadati</taxon>
        <taxon>Pseudomonadota</taxon>
        <taxon>Gammaproteobacteria</taxon>
        <taxon>Chromatiales</taxon>
        <taxon>Chromatiaceae</taxon>
        <taxon>Thiohalocapsa</taxon>
    </lineage>
</organism>